<dbReference type="Pfam" id="PF14945">
    <property type="entry name" value="LLC1"/>
    <property type="match status" value="1"/>
</dbReference>
<evidence type="ECO:0000313" key="2">
    <source>
        <dbReference type="Proteomes" id="UP000694941"/>
    </source>
</evidence>
<feature type="compositionally biased region" description="Basic residues" evidence="1">
    <location>
        <begin position="1"/>
        <end position="11"/>
    </location>
</feature>
<sequence length="167" mass="19588">MSGVKKHASVRRPRENNPSQHDSRRRNGQRKQRVIEEPTGMEIPRHNFVAQDDRWRNCVEKEKNAFKNWEEDWGFLKTFWKELKEDLNQIENVSSPSEDYQAKNPAQEISPHNTSCVKPSPSPPRTSSAVVGWRSAHADYCLELYGRYARPKSKFEEKLRLPADFHL</sequence>
<evidence type="ECO:0000256" key="1">
    <source>
        <dbReference type="SAM" id="MobiDB-lite"/>
    </source>
</evidence>
<dbReference type="RefSeq" id="XP_022254728.1">
    <property type="nucleotide sequence ID" value="XM_022399020.1"/>
</dbReference>
<dbReference type="PANTHER" id="PTHR31909:SF3">
    <property type="entry name" value="SIMILAR TO PROTEIN C20ORF85 HOMOLOG"/>
    <property type="match status" value="1"/>
</dbReference>
<feature type="region of interest" description="Disordered" evidence="1">
    <location>
        <begin position="94"/>
        <end position="129"/>
    </location>
</feature>
<gene>
    <name evidence="3 4 5" type="primary">LOC111088544</name>
</gene>
<reference evidence="3 4" key="1">
    <citation type="submission" date="2025-05" db="UniProtKB">
        <authorList>
            <consortium name="RefSeq"/>
        </authorList>
    </citation>
    <scope>IDENTIFICATION</scope>
    <source>
        <tissue evidence="3 4">Muscle</tissue>
    </source>
</reference>
<organism evidence="2 3">
    <name type="scientific">Limulus polyphemus</name>
    <name type="common">Atlantic horseshoe crab</name>
    <dbReference type="NCBI Taxonomy" id="6850"/>
    <lineage>
        <taxon>Eukaryota</taxon>
        <taxon>Metazoa</taxon>
        <taxon>Ecdysozoa</taxon>
        <taxon>Arthropoda</taxon>
        <taxon>Chelicerata</taxon>
        <taxon>Merostomata</taxon>
        <taxon>Xiphosura</taxon>
        <taxon>Limulidae</taxon>
        <taxon>Limulus</taxon>
    </lineage>
</organism>
<dbReference type="RefSeq" id="XP_022254722.1">
    <property type="nucleotide sequence ID" value="XM_022399014.1"/>
</dbReference>
<feature type="region of interest" description="Disordered" evidence="1">
    <location>
        <begin position="1"/>
        <end position="48"/>
    </location>
</feature>
<dbReference type="Proteomes" id="UP000694941">
    <property type="component" value="Unplaced"/>
</dbReference>
<dbReference type="RefSeq" id="XP_022254735.1">
    <property type="nucleotide sequence ID" value="XM_022399027.1"/>
</dbReference>
<evidence type="ECO:0000313" key="5">
    <source>
        <dbReference type="RefSeq" id="XP_022254735.1"/>
    </source>
</evidence>
<dbReference type="InterPro" id="IPR020339">
    <property type="entry name" value="C20orf85-like"/>
</dbReference>
<keyword evidence="2" id="KW-1185">Reference proteome</keyword>
<dbReference type="PANTHER" id="PTHR31909">
    <property type="entry name" value="CHROMOSOME 20 ORF85 FAMILY MEMBER"/>
    <property type="match status" value="1"/>
</dbReference>
<evidence type="ECO:0000313" key="4">
    <source>
        <dbReference type="RefSeq" id="XP_022254728.1"/>
    </source>
</evidence>
<evidence type="ECO:0000313" key="3">
    <source>
        <dbReference type="RefSeq" id="XP_022254722.1"/>
    </source>
</evidence>
<proteinExistence type="predicted"/>
<feature type="compositionally biased region" description="Basic residues" evidence="1">
    <location>
        <begin position="23"/>
        <end position="32"/>
    </location>
</feature>
<protein>
    <submittedName>
        <fullName evidence="3 4">Uncharacterized protein C20orf85 homolog</fullName>
    </submittedName>
</protein>
<accession>A0ABM1TFR6</accession>
<dbReference type="GeneID" id="111088544"/>
<name>A0ABM1TFR6_LIMPO</name>